<dbReference type="SUPFAM" id="SSF89550">
    <property type="entry name" value="PHP domain-like"/>
    <property type="match status" value="1"/>
</dbReference>
<proteinExistence type="predicted"/>
<dbReference type="EMBL" id="BAAADN010000087">
    <property type="protein sequence ID" value="GAA0476162.1"/>
    <property type="molecule type" value="Genomic_DNA"/>
</dbReference>
<dbReference type="PANTHER" id="PTHR42924">
    <property type="entry name" value="EXONUCLEASE"/>
    <property type="match status" value="1"/>
</dbReference>
<dbReference type="SMART" id="SM00481">
    <property type="entry name" value="POLIIIAc"/>
    <property type="match status" value="1"/>
</dbReference>
<feature type="domain" description="Polymerase/histidinol phosphatase N-terminal" evidence="1">
    <location>
        <begin position="4"/>
        <end position="68"/>
    </location>
</feature>
<dbReference type="Proteomes" id="UP001500962">
    <property type="component" value="Unassembled WGS sequence"/>
</dbReference>
<evidence type="ECO:0000313" key="4">
    <source>
        <dbReference type="Proteomes" id="UP000830542"/>
    </source>
</evidence>
<dbReference type="PANTHER" id="PTHR42924:SF18">
    <property type="entry name" value="POLYMERASE_HISTIDINOL PHOSPHATASE N-TERMINAL DOMAIN-CONTAINING PROTEIN"/>
    <property type="match status" value="1"/>
</dbReference>
<reference evidence="3" key="2">
    <citation type="submission" date="2022-04" db="EMBL/GenBank/DDBJ databases">
        <title>Sequencing and genomic assembly of Halococcus dombrowskii.</title>
        <authorList>
            <person name="Lim S.W."/>
            <person name="MacLea K.S."/>
        </authorList>
    </citation>
    <scope>NUCLEOTIDE SEQUENCE</scope>
    <source>
        <strain evidence="3">H4</strain>
    </source>
</reference>
<dbReference type="KEGG" id="hdo:MUK72_03540"/>
<dbReference type="RefSeq" id="WP_244704010.1">
    <property type="nucleotide sequence ID" value="NZ_BAAADN010000087.1"/>
</dbReference>
<organism evidence="2 5">
    <name type="scientific">Halococcus dombrowskii</name>
    <dbReference type="NCBI Taxonomy" id="179637"/>
    <lineage>
        <taxon>Archaea</taxon>
        <taxon>Methanobacteriati</taxon>
        <taxon>Methanobacteriota</taxon>
        <taxon>Stenosarchaea group</taxon>
        <taxon>Halobacteria</taxon>
        <taxon>Halobacteriales</taxon>
        <taxon>Halococcaceae</taxon>
        <taxon>Halococcus</taxon>
    </lineage>
</organism>
<reference evidence="2" key="3">
    <citation type="submission" date="2023-12" db="EMBL/GenBank/DDBJ databases">
        <authorList>
            <person name="Sun Q."/>
            <person name="Inoue M."/>
        </authorList>
    </citation>
    <scope>NUCLEOTIDE SEQUENCE</scope>
    <source>
        <strain evidence="2">JCM 12289</strain>
    </source>
</reference>
<gene>
    <name evidence="2" type="ORF">GCM10008985_35610</name>
    <name evidence="3" type="ORF">MUK72_03540</name>
</gene>
<name>A0AAV3SLX3_HALDO</name>
<dbReference type="GO" id="GO:0035312">
    <property type="term" value="F:5'-3' DNA exonuclease activity"/>
    <property type="evidence" value="ECO:0007669"/>
    <property type="project" value="TreeGrafter"/>
</dbReference>
<dbReference type="InterPro" id="IPR016195">
    <property type="entry name" value="Pol/histidinol_Pase-like"/>
</dbReference>
<protein>
    <submittedName>
        <fullName evidence="2">PHP domain-containing protein</fullName>
    </submittedName>
</protein>
<dbReference type="AlphaFoldDB" id="A0AAV3SLX3"/>
<evidence type="ECO:0000313" key="3">
    <source>
        <dbReference type="EMBL" id="UOO95789.1"/>
    </source>
</evidence>
<sequence>MPVADLHVHTTNSDGRMALADVPDAARTADVGVVAITDHERLHPDLETPIDDLAGTTAIHGIELRVETESGQVDLLGYGVAPTAELRTELDRLQNDRIERGRAIIDCVEERLDCDLALEPTEGIGRPHIARTIARSDADYDYEGAFAEVIGNDCPCFVARDLPTFERGAALLADACGVVSLAHPLRYDDPAAALALAASDHVDAVERYYDYGRPVDVAPVTRAIERHGLLETGGSDAHDGVLGRAGLDGDEYDAFRERLAASLPEGVPRP</sequence>
<reference evidence="2" key="1">
    <citation type="journal article" date="2014" name="Int. J. Syst. Evol. Microbiol.">
        <title>Complete genome sequence of Corynebacterium casei LMG S-19264T (=DSM 44701T), isolated from a smear-ripened cheese.</title>
        <authorList>
            <consortium name="US DOE Joint Genome Institute (JGI-PGF)"/>
            <person name="Walter F."/>
            <person name="Albersmeier A."/>
            <person name="Kalinowski J."/>
            <person name="Ruckert C."/>
        </authorList>
    </citation>
    <scope>NUCLEOTIDE SEQUENCE</scope>
    <source>
        <strain evidence="2">JCM 12289</strain>
    </source>
</reference>
<dbReference type="InterPro" id="IPR052018">
    <property type="entry name" value="PHP_domain"/>
</dbReference>
<evidence type="ECO:0000313" key="2">
    <source>
        <dbReference type="EMBL" id="GAA0476162.1"/>
    </source>
</evidence>
<dbReference type="GeneID" id="71760890"/>
<dbReference type="InterPro" id="IPR003141">
    <property type="entry name" value="Pol/His_phosphatase_N"/>
</dbReference>
<evidence type="ECO:0000259" key="1">
    <source>
        <dbReference type="SMART" id="SM00481"/>
    </source>
</evidence>
<dbReference type="Gene3D" id="1.10.150.650">
    <property type="match status" value="1"/>
</dbReference>
<accession>A0AAV3SLX3</accession>
<evidence type="ECO:0000313" key="5">
    <source>
        <dbReference type="Proteomes" id="UP001500962"/>
    </source>
</evidence>
<dbReference type="EMBL" id="CP095005">
    <property type="protein sequence ID" value="UOO95789.1"/>
    <property type="molecule type" value="Genomic_DNA"/>
</dbReference>
<dbReference type="Proteomes" id="UP000830542">
    <property type="component" value="Chromosome"/>
</dbReference>
<dbReference type="GO" id="GO:0004534">
    <property type="term" value="F:5'-3' RNA exonuclease activity"/>
    <property type="evidence" value="ECO:0007669"/>
    <property type="project" value="TreeGrafter"/>
</dbReference>
<dbReference type="Gene3D" id="3.20.20.140">
    <property type="entry name" value="Metal-dependent hydrolases"/>
    <property type="match status" value="1"/>
</dbReference>
<keyword evidence="4" id="KW-1185">Reference proteome</keyword>